<feature type="region of interest" description="Disordered" evidence="1">
    <location>
        <begin position="55"/>
        <end position="219"/>
    </location>
</feature>
<accession>C5FCE9</accession>
<dbReference type="RefSeq" id="XP_002850177.1">
    <property type="nucleotide sequence ID" value="XM_002850131.1"/>
</dbReference>
<feature type="compositionally biased region" description="Gly residues" evidence="1">
    <location>
        <begin position="138"/>
        <end position="153"/>
    </location>
</feature>
<proteinExistence type="predicted"/>
<sequence length="323" mass="34127">MNKRGLVAISFTGRNDLHRGFLEVKRYYSSWLTATKIEGYKGIMHYQDRILPITSTRPSTNTLIPPNPKNKNGPTYNSRAGETEDTGETGTGANDGAGGGTGEGWEGSGDDAGTGTGGSARLGGTWAVEFGERDIPGGALGDGLGGHGAGDGAGRGEGERGRPGDGVGLRAVDEGGGLWAEGDEAGDDFGGDLRHHTGADERGRGDAGHGSSGSDGERLGRCLFVAGEEEEEEEDERREDIKKVVKGEKRSACDGGVAVEQDVSYGIYMTVPGTVTYEPNWSRDRRGRRATGRRQGRNREDVMDIMDVDAMALLSVLIPCKGY</sequence>
<dbReference type="EMBL" id="DS995701">
    <property type="protein sequence ID" value="EEQ27393.1"/>
    <property type="molecule type" value="Genomic_DNA"/>
</dbReference>
<feature type="compositionally biased region" description="Polar residues" evidence="1">
    <location>
        <begin position="55"/>
        <end position="78"/>
    </location>
</feature>
<dbReference type="Proteomes" id="UP000002035">
    <property type="component" value="Unassembled WGS sequence"/>
</dbReference>
<evidence type="ECO:0000313" key="2">
    <source>
        <dbReference type="EMBL" id="EEQ27393.1"/>
    </source>
</evidence>
<reference evidence="3" key="1">
    <citation type="journal article" date="2012" name="MBio">
        <title>Comparative genome analysis of Trichophyton rubrum and related dermatophytes reveals candidate genes involved in infection.</title>
        <authorList>
            <person name="Martinez D.A."/>
            <person name="Oliver B.G."/>
            <person name="Graeser Y."/>
            <person name="Goldberg J.M."/>
            <person name="Li W."/>
            <person name="Martinez-Rossi N.M."/>
            <person name="Monod M."/>
            <person name="Shelest E."/>
            <person name="Barton R.C."/>
            <person name="Birch E."/>
            <person name="Brakhage A.A."/>
            <person name="Chen Z."/>
            <person name="Gurr S.J."/>
            <person name="Heiman D."/>
            <person name="Heitman J."/>
            <person name="Kosti I."/>
            <person name="Rossi A."/>
            <person name="Saif S."/>
            <person name="Samalova M."/>
            <person name="Saunders C.W."/>
            <person name="Shea T."/>
            <person name="Summerbell R.C."/>
            <person name="Xu J."/>
            <person name="Young S."/>
            <person name="Zeng Q."/>
            <person name="Birren B.W."/>
            <person name="Cuomo C.A."/>
            <person name="White T.C."/>
        </authorList>
    </citation>
    <scope>NUCLEOTIDE SEQUENCE [LARGE SCALE GENOMIC DNA]</scope>
    <source>
        <strain evidence="3">ATCC MYA-4605 / CBS 113480</strain>
    </source>
</reference>
<name>C5FCE9_ARTOC</name>
<organism evidence="2 3">
    <name type="scientific">Arthroderma otae (strain ATCC MYA-4605 / CBS 113480)</name>
    <name type="common">Microsporum canis</name>
    <dbReference type="NCBI Taxonomy" id="554155"/>
    <lineage>
        <taxon>Eukaryota</taxon>
        <taxon>Fungi</taxon>
        <taxon>Dikarya</taxon>
        <taxon>Ascomycota</taxon>
        <taxon>Pezizomycotina</taxon>
        <taxon>Eurotiomycetes</taxon>
        <taxon>Eurotiomycetidae</taxon>
        <taxon>Onygenales</taxon>
        <taxon>Arthrodermataceae</taxon>
        <taxon>Microsporum</taxon>
    </lineage>
</organism>
<gene>
    <name evidence="2" type="ORF">MCYG_00281</name>
</gene>
<feature type="compositionally biased region" description="Basic and acidic residues" evidence="1">
    <location>
        <begin position="154"/>
        <end position="163"/>
    </location>
</feature>
<dbReference type="VEuPathDB" id="FungiDB:MCYG_00281"/>
<dbReference type="GeneID" id="9225157"/>
<dbReference type="HOGENOM" id="CLU_860450_0_0_1"/>
<feature type="compositionally biased region" description="Gly residues" evidence="1">
    <location>
        <begin position="89"/>
        <end position="121"/>
    </location>
</feature>
<evidence type="ECO:0000313" key="3">
    <source>
        <dbReference type="Proteomes" id="UP000002035"/>
    </source>
</evidence>
<feature type="compositionally biased region" description="Basic and acidic residues" evidence="1">
    <location>
        <begin position="191"/>
        <end position="207"/>
    </location>
</feature>
<dbReference type="AlphaFoldDB" id="C5FCE9"/>
<evidence type="ECO:0000256" key="1">
    <source>
        <dbReference type="SAM" id="MobiDB-lite"/>
    </source>
</evidence>
<protein>
    <submittedName>
        <fullName evidence="2">Uncharacterized protein</fullName>
    </submittedName>
</protein>
<feature type="compositionally biased region" description="Acidic residues" evidence="1">
    <location>
        <begin position="181"/>
        <end position="190"/>
    </location>
</feature>
<keyword evidence="3" id="KW-1185">Reference proteome</keyword>